<dbReference type="InterPro" id="IPR006703">
    <property type="entry name" value="G_AIG1"/>
</dbReference>
<comment type="similarity">
    <text evidence="1">Belongs to the TRAFAC class TrmE-Era-EngA-EngB-Septin-like GTPase superfamily. AIG1/Toc34/Toc159-like paraseptin GTPase family. IAN subfamily.</text>
</comment>
<dbReference type="InterPro" id="IPR045058">
    <property type="entry name" value="GIMA/IAN/Toc"/>
</dbReference>
<evidence type="ECO:0000256" key="2">
    <source>
        <dbReference type="ARBA" id="ARBA00022741"/>
    </source>
</evidence>
<sequence>MRCRCVGNQSLAEGNGVRKGVNTRKTEPSVGDQREPQNGTRLFRRISFISPNIHDEPDTPASSPSSRRIVLLGKTGVGKSASGNTILGQTVCKSVMRMDSVTTECSDVHATVSGRFVTVVDTPGFFDTNMNANQLMTEIARCVYLSSPGPHAFLIVFPVNMRFTEHEQQIFQQIEMIFGQKVLKYGIVLFTYKDLLKQETIEKLIKDSSRLRNLVDQCGGRFHIFNNEDQNNREQVNDLLQKIDTMIEQNGGGYYSNRMYEDAHRFRQAEEKRKHQEEKQRQGEIERMRNETEKRIRAEMEATHKSELEKLKAARHKEEEERKQQEFKQFYEKYKSKFSYSAFVLKGLPGIGAIIGGGIGAAVGIIGGPAGIAAGGAFGVAVDVALALDCCTTPRTTSPITHRTDCARTCGQSDALYKPLTFPVTHRVLRFSIAVSRIFCVP</sequence>
<evidence type="ECO:0000313" key="6">
    <source>
        <dbReference type="EMBL" id="KAI2647569.1"/>
    </source>
</evidence>
<dbReference type="PROSITE" id="PS51720">
    <property type="entry name" value="G_AIG1"/>
    <property type="match status" value="1"/>
</dbReference>
<gene>
    <name evidence="6" type="ORF">H4Q32_026057</name>
</gene>
<feature type="domain" description="AIG1-type G" evidence="5">
    <location>
        <begin position="64"/>
        <end position="264"/>
    </location>
</feature>
<keyword evidence="2" id="KW-0547">Nucleotide-binding</keyword>
<organism evidence="6 7">
    <name type="scientific">Labeo rohita</name>
    <name type="common">Indian major carp</name>
    <name type="synonym">Cyprinus rohita</name>
    <dbReference type="NCBI Taxonomy" id="84645"/>
    <lineage>
        <taxon>Eukaryota</taxon>
        <taxon>Metazoa</taxon>
        <taxon>Chordata</taxon>
        <taxon>Craniata</taxon>
        <taxon>Vertebrata</taxon>
        <taxon>Euteleostomi</taxon>
        <taxon>Actinopterygii</taxon>
        <taxon>Neopterygii</taxon>
        <taxon>Teleostei</taxon>
        <taxon>Ostariophysi</taxon>
        <taxon>Cypriniformes</taxon>
        <taxon>Cyprinidae</taxon>
        <taxon>Labeoninae</taxon>
        <taxon>Labeonini</taxon>
        <taxon>Labeo</taxon>
    </lineage>
</organism>
<proteinExistence type="inferred from homology"/>
<evidence type="ECO:0000256" key="3">
    <source>
        <dbReference type="ARBA" id="ARBA00023134"/>
    </source>
</evidence>
<feature type="region of interest" description="Disordered" evidence="4">
    <location>
        <begin position="267"/>
        <end position="289"/>
    </location>
</feature>
<dbReference type="InterPro" id="IPR027417">
    <property type="entry name" value="P-loop_NTPase"/>
</dbReference>
<dbReference type="Pfam" id="PF04548">
    <property type="entry name" value="AIG1"/>
    <property type="match status" value="1"/>
</dbReference>
<evidence type="ECO:0000256" key="1">
    <source>
        <dbReference type="ARBA" id="ARBA00008535"/>
    </source>
</evidence>
<evidence type="ECO:0000313" key="7">
    <source>
        <dbReference type="Proteomes" id="UP000830375"/>
    </source>
</evidence>
<dbReference type="PANTHER" id="PTHR10903:SF186">
    <property type="entry name" value="GTPASE IMAP FAMILY MEMBER 4-LIKE-RELATED"/>
    <property type="match status" value="1"/>
</dbReference>
<dbReference type="CDD" id="cd01852">
    <property type="entry name" value="AIG1"/>
    <property type="match status" value="1"/>
</dbReference>
<reference evidence="6 7" key="1">
    <citation type="submission" date="2022-01" db="EMBL/GenBank/DDBJ databases">
        <title>A high-quality chromosome-level genome assembly of rohu carp, Labeo rohita.</title>
        <authorList>
            <person name="Arick M.A. II"/>
            <person name="Hsu C.-Y."/>
            <person name="Magbanua Z."/>
            <person name="Pechanova O."/>
            <person name="Grover C."/>
            <person name="Miller E."/>
            <person name="Thrash A."/>
            <person name="Ezzel L."/>
            <person name="Alam S."/>
            <person name="Benzie J."/>
            <person name="Hamilton M."/>
            <person name="Karsi A."/>
            <person name="Lawrence M.L."/>
            <person name="Peterson D.G."/>
        </authorList>
    </citation>
    <scope>NUCLEOTIDE SEQUENCE [LARGE SCALE GENOMIC DNA]</scope>
    <source>
        <strain evidence="7">BAU-BD-2019</strain>
        <tissue evidence="6">Blood</tissue>
    </source>
</reference>
<keyword evidence="3" id="KW-0342">GTP-binding</keyword>
<feature type="region of interest" description="Disordered" evidence="4">
    <location>
        <begin position="15"/>
        <end position="38"/>
    </location>
</feature>
<evidence type="ECO:0000259" key="5">
    <source>
        <dbReference type="PROSITE" id="PS51720"/>
    </source>
</evidence>
<comment type="caution">
    <text evidence="6">The sequence shown here is derived from an EMBL/GenBank/DDBJ whole genome shotgun (WGS) entry which is preliminary data.</text>
</comment>
<name>A0ABQ8LAU1_LABRO</name>
<feature type="compositionally biased region" description="Basic and acidic residues" evidence="4">
    <location>
        <begin position="24"/>
        <end position="35"/>
    </location>
</feature>
<dbReference type="Proteomes" id="UP000830375">
    <property type="component" value="Unassembled WGS sequence"/>
</dbReference>
<protein>
    <submittedName>
        <fullName evidence="6">GTPase IMAP family member 9</fullName>
    </submittedName>
</protein>
<dbReference type="Gene3D" id="3.40.50.300">
    <property type="entry name" value="P-loop containing nucleotide triphosphate hydrolases"/>
    <property type="match status" value="1"/>
</dbReference>
<dbReference type="EMBL" id="JACTAM010000257">
    <property type="protein sequence ID" value="KAI2647569.1"/>
    <property type="molecule type" value="Genomic_DNA"/>
</dbReference>
<dbReference type="SUPFAM" id="SSF52540">
    <property type="entry name" value="P-loop containing nucleoside triphosphate hydrolases"/>
    <property type="match status" value="1"/>
</dbReference>
<accession>A0ABQ8LAU1</accession>
<dbReference type="PANTHER" id="PTHR10903">
    <property type="entry name" value="GTPASE, IMAP FAMILY MEMBER-RELATED"/>
    <property type="match status" value="1"/>
</dbReference>
<evidence type="ECO:0000256" key="4">
    <source>
        <dbReference type="SAM" id="MobiDB-lite"/>
    </source>
</evidence>
<keyword evidence="7" id="KW-1185">Reference proteome</keyword>